<feature type="region of interest" description="Disordered" evidence="1">
    <location>
        <begin position="438"/>
        <end position="615"/>
    </location>
</feature>
<dbReference type="Proteomes" id="UP000326340">
    <property type="component" value="Unassembled WGS sequence"/>
</dbReference>
<keyword evidence="4" id="KW-1185">Reference proteome</keyword>
<comment type="caution">
    <text evidence="3">The sequence shown here is derived from an EMBL/GenBank/DDBJ whole genome shotgun (WGS) entry which is preliminary data.</text>
</comment>
<dbReference type="EMBL" id="PUHP01000166">
    <property type="protein sequence ID" value="TQN72510.1"/>
    <property type="molecule type" value="Genomic_DNA"/>
</dbReference>
<dbReference type="OrthoDB" id="5413703at2759"/>
<evidence type="ECO:0000313" key="4">
    <source>
        <dbReference type="Proteomes" id="UP000326340"/>
    </source>
</evidence>
<evidence type="ECO:0000256" key="1">
    <source>
        <dbReference type="SAM" id="MobiDB-lite"/>
    </source>
</evidence>
<reference evidence="3 4" key="1">
    <citation type="journal article" date="2019" name="Sci. Rep.">
        <title>Colletotrichum shisoi sp. nov., an anthracnose pathogen of Perilla frutescens in Japan: molecular phylogenetic, morphological and genomic evidence.</title>
        <authorList>
            <person name="Gan P."/>
            <person name="Tsushima A."/>
            <person name="Hiroyama R."/>
            <person name="Narusaka M."/>
            <person name="Takano Y."/>
            <person name="Narusaka Y."/>
            <person name="Kawaradani M."/>
            <person name="Damm U."/>
            <person name="Shirasu K."/>
        </authorList>
    </citation>
    <scope>NUCLEOTIDE SEQUENCE [LARGE SCALE GENOMIC DNA]</scope>
    <source>
        <strain evidence="3 4">PG-2018a</strain>
    </source>
</reference>
<dbReference type="PANTHER" id="PTHR39611:SF1">
    <property type="entry name" value="HYDROXYPROLINE-RICH GLYCOPROTEIN DZ-HRGP"/>
    <property type="match status" value="1"/>
</dbReference>
<gene>
    <name evidence="3" type="ORF">CSHISOI_02971</name>
</gene>
<feature type="domain" description="DUF7514" evidence="2">
    <location>
        <begin position="255"/>
        <end position="425"/>
    </location>
</feature>
<feature type="compositionally biased region" description="Polar residues" evidence="1">
    <location>
        <begin position="525"/>
        <end position="534"/>
    </location>
</feature>
<evidence type="ECO:0000259" key="2">
    <source>
        <dbReference type="Pfam" id="PF24355"/>
    </source>
</evidence>
<sequence length="615" mass="67557">MTTSAAEKAAGPSLNTANWILPRDTMDRPSESDEEVSLLAYGRAAGDQRWKDQKGGHGDGSLSDRQQEQKRQGPDTTPAREPFISGSRDSFGNLPPNVVEELKKMIKEEVAQAAQAAQLKDYETETAINATRLSSFSSQNSVFTPPYPSPTSSVIEPLGMSKVSSSKDRIPGDATHVKAAPAAQYQTPSLSPVCLPASQSVSSINPEQKAVHFRSMGPPVIHCQPRVDSESESVSPTNLIAAPRSELSSVDKAWGMLFDSEGYPTQRLNSVLRGLAIFMITEFGPPETLVVTPDKMLSLYSKYRIEPEKFEYEVIFRSRSDDALKRIEFLYQDLDCQYHLIQAAPRSHPNVPGLTPVGFAKWMISNILAYPDPEARRLHAVMSALPVNADGPLLDGKPERLPRQLSRHLFPESHDRKLRRILDEALWDCLEDVAPPLPSIPRARPLEANTHTRRSGGDLRRPAPVSHRNTYDRGSYRVEPHPARLPRANSDAGASLPRHRDLPPPPMGRHSDPPRQRSPAPANRYSASLPTISQHLHHQAGSPSSPSPSSSQLTPAYIRGSEANYGVYPGRDGRGQGLMDESPRSPGLGRRIGAGLGLDRGPTWEDMYGRKAYSG</sequence>
<evidence type="ECO:0000313" key="3">
    <source>
        <dbReference type="EMBL" id="TQN72510.1"/>
    </source>
</evidence>
<organism evidence="3 4">
    <name type="scientific">Colletotrichum shisoi</name>
    <dbReference type="NCBI Taxonomy" id="2078593"/>
    <lineage>
        <taxon>Eukaryota</taxon>
        <taxon>Fungi</taxon>
        <taxon>Dikarya</taxon>
        <taxon>Ascomycota</taxon>
        <taxon>Pezizomycotina</taxon>
        <taxon>Sordariomycetes</taxon>
        <taxon>Hypocreomycetidae</taxon>
        <taxon>Glomerellales</taxon>
        <taxon>Glomerellaceae</taxon>
        <taxon>Colletotrichum</taxon>
        <taxon>Colletotrichum destructivum species complex</taxon>
    </lineage>
</organism>
<feature type="region of interest" description="Disordered" evidence="1">
    <location>
        <begin position="1"/>
        <end position="94"/>
    </location>
</feature>
<dbReference type="PANTHER" id="PTHR39611">
    <property type="entry name" value="HYDROXYPROLINE-RICH GLYCOPROTEIN DZ-HRGP-RELATED"/>
    <property type="match status" value="1"/>
</dbReference>
<feature type="compositionally biased region" description="Basic and acidic residues" evidence="1">
    <location>
        <begin position="469"/>
        <end position="482"/>
    </location>
</feature>
<dbReference type="AlphaFoldDB" id="A0A5Q4BZH4"/>
<protein>
    <recommendedName>
        <fullName evidence="2">DUF7514 domain-containing protein</fullName>
    </recommendedName>
</protein>
<dbReference type="Pfam" id="PF24355">
    <property type="entry name" value="DUF7514"/>
    <property type="match status" value="1"/>
</dbReference>
<proteinExistence type="predicted"/>
<feature type="compositionally biased region" description="Basic and acidic residues" evidence="1">
    <location>
        <begin position="46"/>
        <end position="57"/>
    </location>
</feature>
<dbReference type="InterPro" id="IPR055936">
    <property type="entry name" value="DUF7514"/>
</dbReference>
<accession>A0A5Q4BZH4</accession>
<feature type="compositionally biased region" description="Low complexity" evidence="1">
    <location>
        <begin position="542"/>
        <end position="551"/>
    </location>
</feature>
<name>A0A5Q4BZH4_9PEZI</name>